<sequence>MHAANAHTAALSAVDYDPFADTALSRVVPSTEAQREIWLACQLGTEASLAYNESISLRLRGPLDQTALRTALQALVDRHDALRATLGAEGQDLYIAEALELHVPVHDLTALNPEQREASLRQHIRAEVDTPFDLQRGPLLRAQIALLDEDDAVLMITAHHIVCDGWSFGVMVRELARLYAQCIEKSVLLAQPASFADFALAQAARIGTAEHAADEAYWLGQYASIPPALDLPLDRARPPQRSFASQRIDHVIPADLIEQIRQLGACQGASLFSTLLAAFVALLQRVTGSDEVVVGVPAAGQTLPGFDLTVGHGVNLLPLRLAVNPAVPLPQALPGVQSIVLDAFEHQHYTFGTLLKKLVVERDPSRVPLAPVMFNLDQPLQVDGFPNLQVQVTSVPRHYENFELFINGMPEAGGLRLECQYAASLFDASTIQRWLTCFEALLRHAYAQQGTPVGQLDIVSAADRARLAVYNATFELRPDSALVHRLLYESHAHKPDAPALQAGDISLTHRAIWARAHRIAHALRKRGVAHGTRVGLCLPRNVDMLATVLGALVSGAAYVPLDPSFPAARLADMAADAGLALLVSHSTVAGALPWPRSQSLWLDTDAALIDAQPDTPPEPDADLDARPESTAYLIYTSGSTGRPKGVMVPHRAVVNFLMAVAKRPGLHENDKLLAVTTLSFDIAVLELLLPLLVGGCVVLASREEAADGFALSEMVDQHDITALQATPSTWRLLFDAGWRGKTGFKALVGGEALPMDLAQQLLAVCGEVWNMYGPTETTVWSTCWKVEDGSRGISIGTPLANTQIWILDTQGQPCPIGIPGEIHIGGAGVALGYWQRPDLTAERFIPDLLSNAPGALLYRTGDRGRWRDDGLLEHLGRLDFQVKLRGFRIELGDIESHVGTHPGVAQALALVREDTPGDARLVVYVVPREGNAVPSTAALREYLQSRLPAYMLPQNVVALDAMPLLPNGKVDRKRLPVPLLDRRTSAAQTARVAPHTPMQSLVAAAMETVLQLPGLAVDDDFFALGGHSLLAAQLAARLREQTGFDILMRTVFAEPSIRKLAAWLDAHATSGLAKATTVPARTDQSLAPASLQQGRIWFLEQLDPGLPTFNTPSAHRLRGSLNVAALERAINAMVARQASLRTFITDDDGVPIQGVLPELHVSLGVVEDLSTLLPAEREAELMRRLQQRSAEVFDLTEPPLFKLGLYRLAEDDHALFFMPHHIIWDGWSFDLVYDEMAALYPAFASERAPDLPPLRVSYGDYATWQQDWLRTPDLQRQLSYWRDILTPLPTPLNLPGDHARPTRMSGAGDTHWLRQDDDWFAALRRFGQRHDATPYMVLLAGFASLLWCESGQTDMVIGTPVRGRPAVDLEPVMGFFVNALPLRLRVDPAQSFLVLLQQVRSVALDAFAAPDAPLEQMLHFAGVPRSESHSPIYQAFFSYQDARRRNHAWGNLEQENLRVYPPAAAEDVRLWFMVEPDGVLGGLTYNTDVFDAPRVARWVRTYLSLLAGAMTSPDAPLRTLTQPAAPQSLATATTTQPATLPVTATPEPIAPSPTEATLAQVWCELLGLDNADRLDNFFDLGGHSLLVMQAIARMRNLTGKALSPRAYVLETLAQIATRYDSLPNVAPPRPGLIRRLFGGGIDKKA</sequence>
<dbReference type="CDD" id="cd19531">
    <property type="entry name" value="LCL_NRPS-like"/>
    <property type="match status" value="2"/>
</dbReference>
<evidence type="ECO:0000259" key="3">
    <source>
        <dbReference type="PROSITE" id="PS50075"/>
    </source>
</evidence>
<dbReference type="GO" id="GO:0005829">
    <property type="term" value="C:cytosol"/>
    <property type="evidence" value="ECO:0007669"/>
    <property type="project" value="TreeGrafter"/>
</dbReference>
<dbReference type="CDD" id="cd12116">
    <property type="entry name" value="A_NRPS_Ta1_like"/>
    <property type="match status" value="1"/>
</dbReference>
<dbReference type="InterPro" id="IPR025110">
    <property type="entry name" value="AMP-bd_C"/>
</dbReference>
<gene>
    <name evidence="4" type="primary">dhbF_3</name>
    <name evidence="4" type="ORF">GALL_294380</name>
</gene>
<dbReference type="PANTHER" id="PTHR45527">
    <property type="entry name" value="NONRIBOSOMAL PEPTIDE SYNTHETASE"/>
    <property type="match status" value="1"/>
</dbReference>
<dbReference type="Gene3D" id="1.10.1200.10">
    <property type="entry name" value="ACP-like"/>
    <property type="match status" value="1"/>
</dbReference>
<keyword evidence="1" id="KW-0596">Phosphopantetheine</keyword>
<dbReference type="InterPro" id="IPR045851">
    <property type="entry name" value="AMP-bd_C_sf"/>
</dbReference>
<protein>
    <submittedName>
        <fullName evidence="4">Dimodular nonribosomal peptide synthase</fullName>
    </submittedName>
</protein>
<dbReference type="PROSITE" id="PS00012">
    <property type="entry name" value="PHOSPHOPANTETHEINE"/>
    <property type="match status" value="2"/>
</dbReference>
<dbReference type="InterPro" id="IPR009081">
    <property type="entry name" value="PP-bd_ACP"/>
</dbReference>
<dbReference type="PROSITE" id="PS00455">
    <property type="entry name" value="AMP_BINDING"/>
    <property type="match status" value="1"/>
</dbReference>
<dbReference type="FunFam" id="3.30.300.30:FF:000010">
    <property type="entry name" value="Enterobactin synthetase component F"/>
    <property type="match status" value="1"/>
</dbReference>
<dbReference type="Gene3D" id="3.30.559.10">
    <property type="entry name" value="Chloramphenicol acetyltransferase-like domain"/>
    <property type="match status" value="2"/>
</dbReference>
<dbReference type="SUPFAM" id="SSF52777">
    <property type="entry name" value="CoA-dependent acyltransferases"/>
    <property type="match status" value="4"/>
</dbReference>
<dbReference type="InterPro" id="IPR020845">
    <property type="entry name" value="AMP-binding_CS"/>
</dbReference>
<dbReference type="Gene3D" id="3.40.50.1820">
    <property type="entry name" value="alpha/beta hydrolase"/>
    <property type="match status" value="1"/>
</dbReference>
<dbReference type="InterPro" id="IPR001242">
    <property type="entry name" value="Condensation_dom"/>
</dbReference>
<dbReference type="InterPro" id="IPR006162">
    <property type="entry name" value="Ppantetheine_attach_site"/>
</dbReference>
<dbReference type="InterPro" id="IPR036736">
    <property type="entry name" value="ACP-like_sf"/>
</dbReference>
<dbReference type="FunFam" id="3.40.50.12780:FF:000012">
    <property type="entry name" value="Non-ribosomal peptide synthetase"/>
    <property type="match status" value="1"/>
</dbReference>
<evidence type="ECO:0000313" key="4">
    <source>
        <dbReference type="EMBL" id="OIQ88695.1"/>
    </source>
</evidence>
<proteinExistence type="predicted"/>
<feature type="domain" description="Carrier" evidence="3">
    <location>
        <begin position="1549"/>
        <end position="1626"/>
    </location>
</feature>
<dbReference type="Pfam" id="PF00668">
    <property type="entry name" value="Condensation"/>
    <property type="match status" value="2"/>
</dbReference>
<dbReference type="Gene3D" id="3.30.300.30">
    <property type="match status" value="1"/>
</dbReference>
<dbReference type="PROSITE" id="PS50075">
    <property type="entry name" value="CARRIER"/>
    <property type="match status" value="2"/>
</dbReference>
<reference evidence="4" key="1">
    <citation type="submission" date="2016-10" db="EMBL/GenBank/DDBJ databases">
        <title>Sequence of Gallionella enrichment culture.</title>
        <authorList>
            <person name="Poehlein A."/>
            <person name="Muehling M."/>
            <person name="Daniel R."/>
        </authorList>
    </citation>
    <scope>NUCLEOTIDE SEQUENCE</scope>
</reference>
<dbReference type="SMART" id="SM00823">
    <property type="entry name" value="PKS_PP"/>
    <property type="match status" value="2"/>
</dbReference>
<dbReference type="GO" id="GO:0043041">
    <property type="term" value="P:amino acid activation for nonribosomal peptide biosynthetic process"/>
    <property type="evidence" value="ECO:0007669"/>
    <property type="project" value="TreeGrafter"/>
</dbReference>
<keyword evidence="2" id="KW-0597">Phosphoprotein</keyword>
<dbReference type="GO" id="GO:0047527">
    <property type="term" value="F:2,3-dihydroxybenzoate-serine ligase activity"/>
    <property type="evidence" value="ECO:0007669"/>
    <property type="project" value="TreeGrafter"/>
</dbReference>
<evidence type="ECO:0000256" key="2">
    <source>
        <dbReference type="ARBA" id="ARBA00022553"/>
    </source>
</evidence>
<dbReference type="EMBL" id="MLJW01000362">
    <property type="protein sequence ID" value="OIQ88695.1"/>
    <property type="molecule type" value="Genomic_DNA"/>
</dbReference>
<comment type="caution">
    <text evidence="4">The sequence shown here is derived from an EMBL/GenBank/DDBJ whole genome shotgun (WGS) entry which is preliminary data.</text>
</comment>
<accession>A0A1J5R9H8</accession>
<dbReference type="PANTHER" id="PTHR45527:SF1">
    <property type="entry name" value="FATTY ACID SYNTHASE"/>
    <property type="match status" value="1"/>
</dbReference>
<organism evidence="4">
    <name type="scientific">mine drainage metagenome</name>
    <dbReference type="NCBI Taxonomy" id="410659"/>
    <lineage>
        <taxon>unclassified sequences</taxon>
        <taxon>metagenomes</taxon>
        <taxon>ecological metagenomes</taxon>
    </lineage>
</organism>
<dbReference type="NCBIfam" id="TIGR01733">
    <property type="entry name" value="AA-adenyl-dom"/>
    <property type="match status" value="1"/>
</dbReference>
<dbReference type="Gene3D" id="3.40.50.980">
    <property type="match status" value="2"/>
</dbReference>
<dbReference type="Gene3D" id="3.30.559.30">
    <property type="entry name" value="Nonribosomal peptide synthetase, condensation domain"/>
    <property type="match status" value="2"/>
</dbReference>
<dbReference type="Pfam" id="PF13193">
    <property type="entry name" value="AMP-binding_C"/>
    <property type="match status" value="1"/>
</dbReference>
<dbReference type="Pfam" id="PF00501">
    <property type="entry name" value="AMP-binding"/>
    <property type="match status" value="1"/>
</dbReference>
<dbReference type="InterPro" id="IPR023213">
    <property type="entry name" value="CAT-like_dom_sf"/>
</dbReference>
<dbReference type="GO" id="GO:0009239">
    <property type="term" value="P:enterobactin biosynthetic process"/>
    <property type="evidence" value="ECO:0007669"/>
    <property type="project" value="TreeGrafter"/>
</dbReference>
<evidence type="ECO:0000256" key="1">
    <source>
        <dbReference type="ARBA" id="ARBA00022450"/>
    </source>
</evidence>
<dbReference type="InterPro" id="IPR020806">
    <property type="entry name" value="PKS_PP-bd"/>
</dbReference>
<dbReference type="Pfam" id="PF00550">
    <property type="entry name" value="PP-binding"/>
    <property type="match status" value="2"/>
</dbReference>
<dbReference type="SUPFAM" id="SSF56801">
    <property type="entry name" value="Acetyl-CoA synthetase-like"/>
    <property type="match status" value="1"/>
</dbReference>
<dbReference type="InterPro" id="IPR010071">
    <property type="entry name" value="AA_adenyl_dom"/>
</dbReference>
<dbReference type="GO" id="GO:0009366">
    <property type="term" value="C:enterobactin synthetase complex"/>
    <property type="evidence" value="ECO:0007669"/>
    <property type="project" value="TreeGrafter"/>
</dbReference>
<dbReference type="InterPro" id="IPR000873">
    <property type="entry name" value="AMP-dep_synth/lig_dom"/>
</dbReference>
<dbReference type="Gene3D" id="2.30.38.10">
    <property type="entry name" value="Luciferase, Domain 3"/>
    <property type="match status" value="1"/>
</dbReference>
<dbReference type="SUPFAM" id="SSF47336">
    <property type="entry name" value="ACP-like"/>
    <property type="match status" value="2"/>
</dbReference>
<dbReference type="GO" id="GO:0031177">
    <property type="term" value="F:phosphopantetheine binding"/>
    <property type="evidence" value="ECO:0007669"/>
    <property type="project" value="InterPro"/>
</dbReference>
<feature type="domain" description="Carrier" evidence="3">
    <location>
        <begin position="993"/>
        <end position="1068"/>
    </location>
</feature>
<dbReference type="InterPro" id="IPR029058">
    <property type="entry name" value="AB_hydrolase_fold"/>
</dbReference>
<name>A0A1J5R9H8_9ZZZZ</name>